<organism evidence="2 3">
    <name type="scientific">Rugosibacter aromaticivorans</name>
    <dbReference type="NCBI Taxonomy" id="1565605"/>
    <lineage>
        <taxon>Bacteria</taxon>
        <taxon>Pseudomonadati</taxon>
        <taxon>Pseudomonadota</taxon>
        <taxon>Betaproteobacteria</taxon>
        <taxon>Nitrosomonadales</taxon>
        <taxon>Sterolibacteriaceae</taxon>
        <taxon>Rugosibacter</taxon>
    </lineage>
</organism>
<dbReference type="AlphaFoldDB" id="A0A0C5IYA0"/>
<dbReference type="KEGG" id="rbu:PG1C_02895"/>
<evidence type="ECO:0000313" key="2">
    <source>
        <dbReference type="EMBL" id="AJP47697.1"/>
    </source>
</evidence>
<sequence>MNGRSRSERCDPGARAKRGRHTPNTGEAGAGQGLTGVRRAPSCAACPVGDAAMRYRSGVVMKHQNAAVNSGRRQTKFDGV</sequence>
<feature type="region of interest" description="Disordered" evidence="1">
    <location>
        <begin position="1"/>
        <end position="38"/>
    </location>
</feature>
<evidence type="ECO:0000313" key="3">
    <source>
        <dbReference type="Proteomes" id="UP000061603"/>
    </source>
</evidence>
<name>A0A0C5IYA0_9PROT</name>
<dbReference type="RefSeq" id="WP_202635945.1">
    <property type="nucleotide sequence ID" value="NZ_CP010554.1"/>
</dbReference>
<dbReference type="HOGENOM" id="CLU_2587343_0_0_4"/>
<evidence type="ECO:0000256" key="1">
    <source>
        <dbReference type="SAM" id="MobiDB-lite"/>
    </source>
</evidence>
<accession>A0A0C5IYA0</accession>
<protein>
    <submittedName>
        <fullName evidence="2">Uncharacterized protein</fullName>
    </submittedName>
</protein>
<dbReference type="EMBL" id="CP010554">
    <property type="protein sequence ID" value="AJP47697.1"/>
    <property type="molecule type" value="Genomic_DNA"/>
</dbReference>
<reference evidence="2 3" key="1">
    <citation type="journal article" date="2015" name="Genome Announc.">
        <title>Complete Genome Sequence of a Novel Bacterium within the Family Rhodocyclaceae That Degrades Polycyclic Aromatic Hydrocarbons.</title>
        <authorList>
            <person name="Singleton D.R."/>
            <person name="Dickey A.N."/>
            <person name="Scholl E.H."/>
            <person name="Wright F.A."/>
            <person name="Aitken M.D."/>
        </authorList>
    </citation>
    <scope>NUCLEOTIDE SEQUENCE [LARGE SCALE GENOMIC DNA]</scope>
    <source>
        <strain evidence="3">PG1-Ca6</strain>
    </source>
</reference>
<dbReference type="Proteomes" id="UP000061603">
    <property type="component" value="Chromosome"/>
</dbReference>
<keyword evidence="3" id="KW-1185">Reference proteome</keyword>
<proteinExistence type="predicted"/>
<feature type="compositionally biased region" description="Basic and acidic residues" evidence="1">
    <location>
        <begin position="1"/>
        <end position="14"/>
    </location>
</feature>
<gene>
    <name evidence="2" type="ORF">PG1C_02895</name>
</gene>